<organism evidence="2 3">
    <name type="scientific">Tanacetum coccineum</name>
    <dbReference type="NCBI Taxonomy" id="301880"/>
    <lineage>
        <taxon>Eukaryota</taxon>
        <taxon>Viridiplantae</taxon>
        <taxon>Streptophyta</taxon>
        <taxon>Embryophyta</taxon>
        <taxon>Tracheophyta</taxon>
        <taxon>Spermatophyta</taxon>
        <taxon>Magnoliopsida</taxon>
        <taxon>eudicotyledons</taxon>
        <taxon>Gunneridae</taxon>
        <taxon>Pentapetalae</taxon>
        <taxon>asterids</taxon>
        <taxon>campanulids</taxon>
        <taxon>Asterales</taxon>
        <taxon>Asteraceae</taxon>
        <taxon>Asteroideae</taxon>
        <taxon>Anthemideae</taxon>
        <taxon>Anthemidinae</taxon>
        <taxon>Tanacetum</taxon>
    </lineage>
</organism>
<evidence type="ECO:0000313" key="3">
    <source>
        <dbReference type="Proteomes" id="UP001151760"/>
    </source>
</evidence>
<sequence length="279" mass="31824">MKQLSLMLTMLIPGPKSPAKDIDVYLQPLIKELQELWKGVWTKDAATGTHFQMKAALLWTINDFPARSSLSGWSGQGYYACPTFTIEKMRLKALRIPCLQNDKTKDTMACVYPRSHGGDAGGTPPRQPNRTVPASAKPKGGNSQYLPLALRVESKLPEAYKLIFPLLLESYFDLASWYNNQDKVVMGHNVYTVGDRIKLGLQLKLRILWPKNKQRIKADHFTRYGSAEEASNHLPLKKVWGDRTEDEWNNLVDWWSHPDRVARSLQNAVSTPTERRTRF</sequence>
<proteinExistence type="predicted"/>
<accession>A0ABQ5CKQ7</accession>
<reference evidence="2" key="2">
    <citation type="submission" date="2022-01" db="EMBL/GenBank/DDBJ databases">
        <authorList>
            <person name="Yamashiro T."/>
            <person name="Shiraishi A."/>
            <person name="Satake H."/>
            <person name="Nakayama K."/>
        </authorList>
    </citation>
    <scope>NUCLEOTIDE SEQUENCE</scope>
</reference>
<protein>
    <submittedName>
        <fullName evidence="2">Uncharacterized protein</fullName>
    </submittedName>
</protein>
<dbReference type="EMBL" id="BQNB010014300">
    <property type="protein sequence ID" value="GJT26518.1"/>
    <property type="molecule type" value="Genomic_DNA"/>
</dbReference>
<name>A0ABQ5CKQ7_9ASTR</name>
<dbReference type="Pfam" id="PF02992">
    <property type="entry name" value="Transposase_21"/>
    <property type="match status" value="1"/>
</dbReference>
<feature type="region of interest" description="Disordered" evidence="1">
    <location>
        <begin position="113"/>
        <end position="140"/>
    </location>
</feature>
<keyword evidence="3" id="KW-1185">Reference proteome</keyword>
<dbReference type="InterPro" id="IPR004242">
    <property type="entry name" value="Transposase_21"/>
</dbReference>
<dbReference type="PANTHER" id="PTHR10775">
    <property type="entry name" value="OS08G0208400 PROTEIN"/>
    <property type="match status" value="1"/>
</dbReference>
<dbReference type="Proteomes" id="UP001151760">
    <property type="component" value="Unassembled WGS sequence"/>
</dbReference>
<reference evidence="2" key="1">
    <citation type="journal article" date="2022" name="Int. J. Mol. Sci.">
        <title>Draft Genome of Tanacetum Coccineum: Genomic Comparison of Closely Related Tanacetum-Family Plants.</title>
        <authorList>
            <person name="Yamashiro T."/>
            <person name="Shiraishi A."/>
            <person name="Nakayama K."/>
            <person name="Satake H."/>
        </authorList>
    </citation>
    <scope>NUCLEOTIDE SEQUENCE</scope>
</reference>
<gene>
    <name evidence="2" type="ORF">Tco_0906793</name>
</gene>
<evidence type="ECO:0000256" key="1">
    <source>
        <dbReference type="SAM" id="MobiDB-lite"/>
    </source>
</evidence>
<evidence type="ECO:0000313" key="2">
    <source>
        <dbReference type="EMBL" id="GJT26518.1"/>
    </source>
</evidence>
<dbReference type="PANTHER" id="PTHR10775:SF185">
    <property type="entry name" value="OS08G0208400 PROTEIN"/>
    <property type="match status" value="1"/>
</dbReference>
<comment type="caution">
    <text evidence="2">The sequence shown here is derived from an EMBL/GenBank/DDBJ whole genome shotgun (WGS) entry which is preliminary data.</text>
</comment>